<evidence type="ECO:0000313" key="2">
    <source>
        <dbReference type="EMBL" id="GHG59549.1"/>
    </source>
</evidence>
<comment type="pathway">
    <text evidence="1">Cofactor biosynthesis; ubiquinone biosynthesis.</text>
</comment>
<name>A0ABQ3KXX5_9ALTE</name>
<keyword evidence="1" id="KW-0831">Ubiquinone biosynthesis</keyword>
<dbReference type="EMBL" id="BNAO01000001">
    <property type="protein sequence ID" value="GHG59549.1"/>
    <property type="molecule type" value="Genomic_DNA"/>
</dbReference>
<comment type="similarity">
    <text evidence="1">Belongs to the UbiK family.</text>
</comment>
<evidence type="ECO:0000313" key="3">
    <source>
        <dbReference type="Proteomes" id="UP000659697"/>
    </source>
</evidence>
<organism evidence="2 3">
    <name type="scientific">Alishewanella longhuensis</name>
    <dbReference type="NCBI Taxonomy" id="1091037"/>
    <lineage>
        <taxon>Bacteria</taxon>
        <taxon>Pseudomonadati</taxon>
        <taxon>Pseudomonadota</taxon>
        <taxon>Gammaproteobacteria</taxon>
        <taxon>Alteromonadales</taxon>
        <taxon>Alteromonadaceae</taxon>
        <taxon>Alishewanella</taxon>
    </lineage>
</organism>
<dbReference type="NCBIfam" id="NF047835">
    <property type="entry name" value="UbiqAccUbiK"/>
    <property type="match status" value="1"/>
</dbReference>
<dbReference type="PANTHER" id="PTHR38040">
    <property type="entry name" value="UBIQUINONE BIOSYNTHESIS ACCESSORY FACTOR UBIK"/>
    <property type="match status" value="1"/>
</dbReference>
<keyword evidence="1" id="KW-0175">Coiled coil</keyword>
<evidence type="ECO:0000256" key="1">
    <source>
        <dbReference type="HAMAP-Rule" id="MF_02216"/>
    </source>
</evidence>
<keyword evidence="1" id="KW-0963">Cytoplasm</keyword>
<dbReference type="Pfam" id="PF04380">
    <property type="entry name" value="BMFP"/>
    <property type="match status" value="1"/>
</dbReference>
<feature type="coiled-coil region" evidence="1">
    <location>
        <begin position="59"/>
        <end position="86"/>
    </location>
</feature>
<reference evidence="3" key="1">
    <citation type="journal article" date="2019" name="Int. J. Syst. Evol. Microbiol.">
        <title>The Global Catalogue of Microorganisms (GCM) 10K type strain sequencing project: providing services to taxonomists for standard genome sequencing and annotation.</title>
        <authorList>
            <consortium name="The Broad Institute Genomics Platform"/>
            <consortium name="The Broad Institute Genome Sequencing Center for Infectious Disease"/>
            <person name="Wu L."/>
            <person name="Ma J."/>
        </authorList>
    </citation>
    <scope>NUCLEOTIDE SEQUENCE [LARGE SCALE GENOMIC DNA]</scope>
    <source>
        <strain evidence="3">CGMCC 1.7003</strain>
    </source>
</reference>
<dbReference type="RefSeq" id="WP_189429283.1">
    <property type="nucleotide sequence ID" value="NZ_BNAO01000001.1"/>
</dbReference>
<dbReference type="PANTHER" id="PTHR38040:SF1">
    <property type="entry name" value="UBIQUINONE BIOSYNTHESIS ACCESSORY FACTOR UBIK"/>
    <property type="match status" value="1"/>
</dbReference>
<proteinExistence type="inferred from homology"/>
<accession>A0ABQ3KXX5</accession>
<gene>
    <name evidence="1" type="primary">ubiK</name>
    <name evidence="2" type="ORF">GCM10010919_02210</name>
</gene>
<keyword evidence="3" id="KW-1185">Reference proteome</keyword>
<protein>
    <recommendedName>
        <fullName evidence="1">Ubiquinone biosynthesis accessory factor UbiK</fullName>
    </recommendedName>
</protein>
<comment type="subcellular location">
    <subcellularLocation>
        <location evidence="1">Cytoplasm</location>
    </subcellularLocation>
</comment>
<dbReference type="InterPro" id="IPR007475">
    <property type="entry name" value="UbiK"/>
</dbReference>
<dbReference type="Proteomes" id="UP000659697">
    <property type="component" value="Unassembled WGS sequence"/>
</dbReference>
<sequence length="101" mass="11564">MIDPKKIEEIAKQIGNAIPPQVRQFADDVEAKVKQVLQAKLADLDFVSREEFDVQRQVLLRTREKVEQMEQQLAVLLAEKNTASEKIQQFDTAELPSSDQK</sequence>
<comment type="caution">
    <text evidence="2">The sequence shown here is derived from an EMBL/GenBank/DDBJ whole genome shotgun (WGS) entry which is preliminary data.</text>
</comment>
<comment type="function">
    <text evidence="1">Required for efficient ubiquinone (coenzyme Q) biosynthesis. UbiK is probably an accessory factor of Ubi enzymes and facilitates ubiquinone biosynthesis by acting as an assembly factor, a targeting factor, or both.</text>
</comment>
<dbReference type="HAMAP" id="MF_02216">
    <property type="entry name" value="UbiK"/>
    <property type="match status" value="1"/>
</dbReference>